<sequence length="568" mass="58589">MAQLAREVILGSTSELTDNQAFTAQGASGFAANRNSFRRASRASLTDAEAWGSASRAHTTESLVDVEAPLLPPAPPEGVTITPGAPAETPLQTTAQREATAAFARKVRIGINASWVVNILLLIAKTVVFVMSGSYAVLASAVDSLVDLLSQVVLAVAEYQAATYDRRFPIGRTRMAELSVLACAAIMFVSTSLVIRESIGALWDGFHGEIPPLDVGMTLFAVLGSATAGKMALYIYCVALRKNPIMVALSEDHLNDVQSNLAAILGAAVASNLPKYWYVDPIVALIFSVIIIKSWMGICWEQGQKMVGLGAPDELIEEVNTVTQEHHVAMQLDRVTAYHHGSNMVVEVEVLLPADMSVRESHDIALALQHKIEALDTVERAYVHVDYERRSLEEHKVERNLKLGVRDVMKPLPEALERLGSAGGSGLVSPLPSSSAAVAGGNGGPRGSNGGSSAALHPTRSGNADALGPPWTTSAGQSGGILTATSSGSFSGKAAADAAAAAVSDGLGGGVTAAVPAASAPTPEAGTTAGAGAAQADAADSGRDTAPQVAPASTGAAHGGGGGRKKKK</sequence>
<dbReference type="GO" id="GO:0008324">
    <property type="term" value="F:monoatomic cation transmembrane transporter activity"/>
    <property type="evidence" value="ECO:0000318"/>
    <property type="project" value="GO_Central"/>
</dbReference>
<dbReference type="InterPro" id="IPR002524">
    <property type="entry name" value="Cation_efflux"/>
</dbReference>
<dbReference type="RefSeq" id="XP_001697421.1">
    <property type="nucleotide sequence ID" value="XM_001697369.2"/>
</dbReference>
<evidence type="ECO:0000256" key="7">
    <source>
        <dbReference type="SAM" id="Phobius"/>
    </source>
</evidence>
<dbReference type="InterPro" id="IPR027470">
    <property type="entry name" value="Cation_efflux_CTD"/>
</dbReference>
<dbReference type="GO" id="GO:0016020">
    <property type="term" value="C:membrane"/>
    <property type="evidence" value="ECO:0000318"/>
    <property type="project" value="GO_Central"/>
</dbReference>
<feature type="domain" description="Cation efflux protein cytoplasmic" evidence="9">
    <location>
        <begin position="312"/>
        <end position="386"/>
    </location>
</feature>
<dbReference type="Gene3D" id="3.30.70.1350">
    <property type="entry name" value="Cation efflux protein, cytoplasmic domain"/>
    <property type="match status" value="1"/>
</dbReference>
<dbReference type="Pfam" id="PF01545">
    <property type="entry name" value="Cation_efflux"/>
    <property type="match status" value="1"/>
</dbReference>
<proteinExistence type="predicted"/>
<dbReference type="OrthoDB" id="78296at2759"/>
<evidence type="ECO:0000256" key="3">
    <source>
        <dbReference type="ARBA" id="ARBA00022692"/>
    </source>
</evidence>
<dbReference type="STRING" id="3055.A8J7C5"/>
<evidence type="ECO:0000256" key="1">
    <source>
        <dbReference type="ARBA" id="ARBA00004141"/>
    </source>
</evidence>
<dbReference type="PaxDb" id="3055-EDP00083"/>
<evidence type="ECO:0000259" key="9">
    <source>
        <dbReference type="Pfam" id="PF16916"/>
    </source>
</evidence>
<dbReference type="AlphaFoldDB" id="A8J7C5"/>
<dbReference type="InterPro" id="IPR036837">
    <property type="entry name" value="Cation_efflux_CTD_sf"/>
</dbReference>
<evidence type="ECO:0000256" key="6">
    <source>
        <dbReference type="SAM" id="MobiDB-lite"/>
    </source>
</evidence>
<dbReference type="SUPFAM" id="SSF160240">
    <property type="entry name" value="Cation efflux protein cytoplasmic domain-like"/>
    <property type="match status" value="1"/>
</dbReference>
<dbReference type="Gramene" id="PNW84845">
    <property type="protein sequence ID" value="PNW84845"/>
    <property type="gene ID" value="CHLRE_03g160800v5"/>
</dbReference>
<dbReference type="InParanoid" id="A8J7C5"/>
<feature type="transmembrane region" description="Helical" evidence="7">
    <location>
        <begin position="276"/>
        <end position="296"/>
    </location>
</feature>
<dbReference type="InterPro" id="IPR050291">
    <property type="entry name" value="CDF_Transporter"/>
</dbReference>
<keyword evidence="2" id="KW-0813">Transport</keyword>
<dbReference type="Proteomes" id="UP000006906">
    <property type="component" value="Chromosome 3"/>
</dbReference>
<keyword evidence="3 7" id="KW-0812">Transmembrane</keyword>
<keyword evidence="11" id="KW-1185">Reference proteome</keyword>
<reference evidence="10 11" key="1">
    <citation type="journal article" date="2007" name="Science">
        <title>The Chlamydomonas genome reveals the evolution of key animal and plant functions.</title>
        <authorList>
            <person name="Merchant S.S."/>
            <person name="Prochnik S.E."/>
            <person name="Vallon O."/>
            <person name="Harris E.H."/>
            <person name="Karpowicz S.J."/>
            <person name="Witman G.B."/>
            <person name="Terry A."/>
            <person name="Salamov A."/>
            <person name="Fritz-Laylin L.K."/>
            <person name="Marechal-Drouard L."/>
            <person name="Marshall W.F."/>
            <person name="Qu L.H."/>
            <person name="Nelson D.R."/>
            <person name="Sanderfoot A.A."/>
            <person name="Spalding M.H."/>
            <person name="Kapitonov V.V."/>
            <person name="Ren Q."/>
            <person name="Ferris P."/>
            <person name="Lindquist E."/>
            <person name="Shapiro H."/>
            <person name="Lucas S.M."/>
            <person name="Grimwood J."/>
            <person name="Schmutz J."/>
            <person name="Cardol P."/>
            <person name="Cerutti H."/>
            <person name="Chanfreau G."/>
            <person name="Chen C.L."/>
            <person name="Cognat V."/>
            <person name="Croft M.T."/>
            <person name="Dent R."/>
            <person name="Dutcher S."/>
            <person name="Fernandez E."/>
            <person name="Fukuzawa H."/>
            <person name="Gonzalez-Ballester D."/>
            <person name="Gonzalez-Halphen D."/>
            <person name="Hallmann A."/>
            <person name="Hanikenne M."/>
            <person name="Hippler M."/>
            <person name="Inwood W."/>
            <person name="Jabbari K."/>
            <person name="Kalanon M."/>
            <person name="Kuras R."/>
            <person name="Lefebvre P.A."/>
            <person name="Lemaire S.D."/>
            <person name="Lobanov A.V."/>
            <person name="Lohr M."/>
            <person name="Manuell A."/>
            <person name="Meier I."/>
            <person name="Mets L."/>
            <person name="Mittag M."/>
            <person name="Mittelmeier T."/>
            <person name="Moroney J.V."/>
            <person name="Moseley J."/>
            <person name="Napoli C."/>
            <person name="Nedelcu A.M."/>
            <person name="Niyogi K."/>
            <person name="Novoselov S.V."/>
            <person name="Paulsen I.T."/>
            <person name="Pazour G."/>
            <person name="Purton S."/>
            <person name="Ral J.P."/>
            <person name="Riano-Pachon D.M."/>
            <person name="Riekhof W."/>
            <person name="Rymarquis L."/>
            <person name="Schroda M."/>
            <person name="Stern D."/>
            <person name="Umen J."/>
            <person name="Willows R."/>
            <person name="Wilson N."/>
            <person name="Zimmer S.L."/>
            <person name="Allmer J."/>
            <person name="Balk J."/>
            <person name="Bisova K."/>
            <person name="Chen C.J."/>
            <person name="Elias M."/>
            <person name="Gendler K."/>
            <person name="Hauser C."/>
            <person name="Lamb M.R."/>
            <person name="Ledford H."/>
            <person name="Long J.C."/>
            <person name="Minagawa J."/>
            <person name="Page M.D."/>
            <person name="Pan J."/>
            <person name="Pootakham W."/>
            <person name="Roje S."/>
            <person name="Rose A."/>
            <person name="Stahlberg E."/>
            <person name="Terauchi A.M."/>
            <person name="Yang P."/>
            <person name="Ball S."/>
            <person name="Bowler C."/>
            <person name="Dieckmann C.L."/>
            <person name="Gladyshev V.N."/>
            <person name="Green P."/>
            <person name="Jorgensen R."/>
            <person name="Mayfield S."/>
            <person name="Mueller-Roeber B."/>
            <person name="Rajamani S."/>
            <person name="Sayre R.T."/>
            <person name="Brokstein P."/>
            <person name="Dubchak I."/>
            <person name="Goodstein D."/>
            <person name="Hornick L."/>
            <person name="Huang Y.W."/>
            <person name="Jhaveri J."/>
            <person name="Luo Y."/>
            <person name="Martinez D."/>
            <person name="Ngau W.C."/>
            <person name="Otillar B."/>
            <person name="Poliakov A."/>
            <person name="Porter A."/>
            <person name="Szajkowski L."/>
            <person name="Werner G."/>
            <person name="Zhou K."/>
            <person name="Grigoriev I.V."/>
            <person name="Rokhsar D.S."/>
            <person name="Grossman A.R."/>
        </authorList>
    </citation>
    <scope>NUCLEOTIDE SEQUENCE [LARGE SCALE GENOMIC DNA]</scope>
    <source>
        <strain evidence="11">CC-503</strain>
    </source>
</reference>
<dbReference type="InterPro" id="IPR058533">
    <property type="entry name" value="Cation_efflux_TM"/>
</dbReference>
<feature type="compositionally biased region" description="Low complexity" evidence="6">
    <location>
        <begin position="518"/>
        <end position="539"/>
    </location>
</feature>
<feature type="transmembrane region" description="Helical" evidence="7">
    <location>
        <begin position="176"/>
        <end position="195"/>
    </location>
</feature>
<dbReference type="SUPFAM" id="SSF161111">
    <property type="entry name" value="Cation efflux protein transmembrane domain-like"/>
    <property type="match status" value="1"/>
</dbReference>
<protein>
    <submittedName>
        <fullName evidence="10">Uncharacterized protein</fullName>
    </submittedName>
</protein>
<feature type="transmembrane region" description="Helical" evidence="7">
    <location>
        <begin position="215"/>
        <end position="236"/>
    </location>
</feature>
<feature type="compositionally biased region" description="Low complexity" evidence="6">
    <location>
        <begin position="427"/>
        <end position="439"/>
    </location>
</feature>
<dbReference type="InterPro" id="IPR027469">
    <property type="entry name" value="Cation_efflux_TMD_sf"/>
</dbReference>
<evidence type="ECO:0000256" key="2">
    <source>
        <dbReference type="ARBA" id="ARBA00022448"/>
    </source>
</evidence>
<dbReference type="FunCoup" id="A8J7C5">
    <property type="interactions" value="113"/>
</dbReference>
<dbReference type="EMBL" id="CM008964">
    <property type="protein sequence ID" value="PNW84845.1"/>
    <property type="molecule type" value="Genomic_DNA"/>
</dbReference>
<accession>A8J7C5</accession>
<evidence type="ECO:0000259" key="8">
    <source>
        <dbReference type="Pfam" id="PF01545"/>
    </source>
</evidence>
<feature type="transmembrane region" description="Helical" evidence="7">
    <location>
        <begin position="144"/>
        <end position="164"/>
    </location>
</feature>
<dbReference type="NCBIfam" id="TIGR01297">
    <property type="entry name" value="CDF"/>
    <property type="match status" value="1"/>
</dbReference>
<dbReference type="KEGG" id="cre:CHLRE_03g160800v5"/>
<feature type="transmembrane region" description="Helical" evidence="7">
    <location>
        <begin position="115"/>
        <end position="138"/>
    </location>
</feature>
<dbReference type="HOGENOM" id="CLU_480100_0_0_1"/>
<feature type="region of interest" description="Disordered" evidence="6">
    <location>
        <begin position="518"/>
        <end position="568"/>
    </location>
</feature>
<gene>
    <name evidence="10" type="ORF">CHLRE_03g160800v5</name>
</gene>
<evidence type="ECO:0000256" key="5">
    <source>
        <dbReference type="ARBA" id="ARBA00023136"/>
    </source>
</evidence>
<feature type="compositionally biased region" description="Gly residues" evidence="6">
    <location>
        <begin position="440"/>
        <end position="450"/>
    </location>
</feature>
<dbReference type="GeneID" id="5722985"/>
<feature type="region of interest" description="Disordered" evidence="6">
    <location>
        <begin position="424"/>
        <end position="480"/>
    </location>
</feature>
<dbReference type="eggNOG" id="KOG1485">
    <property type="taxonomic scope" value="Eukaryota"/>
</dbReference>
<evidence type="ECO:0000313" key="10">
    <source>
        <dbReference type="EMBL" id="PNW84845.1"/>
    </source>
</evidence>
<dbReference type="Gene3D" id="1.20.1510.10">
    <property type="entry name" value="Cation efflux protein transmembrane domain"/>
    <property type="match status" value="1"/>
</dbReference>
<dbReference type="PANTHER" id="PTHR43840">
    <property type="entry name" value="MITOCHONDRIAL METAL TRANSPORTER 1-RELATED"/>
    <property type="match status" value="1"/>
</dbReference>
<comment type="subcellular location">
    <subcellularLocation>
        <location evidence="1">Membrane</location>
        <topology evidence="1">Multi-pass membrane protein</topology>
    </subcellularLocation>
</comment>
<keyword evidence="5 7" id="KW-0472">Membrane</keyword>
<evidence type="ECO:0000256" key="4">
    <source>
        <dbReference type="ARBA" id="ARBA00022989"/>
    </source>
</evidence>
<name>A8J7C5_CHLRE</name>
<dbReference type="Pfam" id="PF16916">
    <property type="entry name" value="ZT_dimer"/>
    <property type="match status" value="1"/>
</dbReference>
<organism evidence="10 11">
    <name type="scientific">Chlamydomonas reinhardtii</name>
    <name type="common">Chlamydomonas smithii</name>
    <dbReference type="NCBI Taxonomy" id="3055"/>
    <lineage>
        <taxon>Eukaryota</taxon>
        <taxon>Viridiplantae</taxon>
        <taxon>Chlorophyta</taxon>
        <taxon>core chlorophytes</taxon>
        <taxon>Chlorophyceae</taxon>
        <taxon>CS clade</taxon>
        <taxon>Chlamydomonadales</taxon>
        <taxon>Chlamydomonadaceae</taxon>
        <taxon>Chlamydomonas</taxon>
    </lineage>
</organism>
<feature type="domain" description="Cation efflux protein transmembrane" evidence="8">
    <location>
        <begin position="113"/>
        <end position="304"/>
    </location>
</feature>
<evidence type="ECO:0000313" key="11">
    <source>
        <dbReference type="Proteomes" id="UP000006906"/>
    </source>
</evidence>
<keyword evidence="4 7" id="KW-1133">Transmembrane helix</keyword>
<dbReference type="PANTHER" id="PTHR43840:SF52">
    <property type="entry name" value="CATION EFFLUX FAMILY PROTEIN"/>
    <property type="match status" value="1"/>
</dbReference>